<dbReference type="GO" id="GO:0007186">
    <property type="term" value="P:G protein-coupled receptor signaling pathway"/>
    <property type="evidence" value="ECO:0007669"/>
    <property type="project" value="InterPro"/>
</dbReference>
<dbReference type="CDD" id="cd00068">
    <property type="entry name" value="GGL"/>
    <property type="match status" value="1"/>
</dbReference>
<dbReference type="Pfam" id="PF00615">
    <property type="entry name" value="RGS"/>
    <property type="match status" value="1"/>
</dbReference>
<feature type="region of interest" description="Disordered" evidence="1">
    <location>
        <begin position="330"/>
        <end position="416"/>
    </location>
</feature>
<dbReference type="GO" id="GO:0008277">
    <property type="term" value="P:regulation of G protein-coupled receptor signaling pathway"/>
    <property type="evidence" value="ECO:0007669"/>
    <property type="project" value="InterPro"/>
</dbReference>
<reference evidence="3" key="1">
    <citation type="submission" date="2019-10" db="EMBL/GenBank/DDBJ databases">
        <title>Corvus moneduloides (New Caledonian crow) genome, bCorMon1, primary haplotype.</title>
        <authorList>
            <person name="Rutz C."/>
            <person name="Fungtammasan C."/>
            <person name="Mountcastle J."/>
            <person name="Formenti G."/>
            <person name="Chow W."/>
            <person name="Howe K."/>
            <person name="Steele M.P."/>
            <person name="Fernandes J."/>
            <person name="Gilbert M.T.P."/>
            <person name="Fedrigo O."/>
            <person name="Jarvis E.D."/>
            <person name="Gemmell N."/>
        </authorList>
    </citation>
    <scope>NUCLEOTIDE SEQUENCE [LARGE SCALE GENOMIC DNA]</scope>
</reference>
<name>A0A8U7MW80_CORMO</name>
<evidence type="ECO:0000313" key="3">
    <source>
        <dbReference type="Proteomes" id="UP000694553"/>
    </source>
</evidence>
<reference evidence="2" key="3">
    <citation type="submission" date="2025-09" db="UniProtKB">
        <authorList>
            <consortium name="Ensembl"/>
        </authorList>
    </citation>
    <scope>IDENTIFICATION</scope>
</reference>
<feature type="compositionally biased region" description="Pro residues" evidence="1">
    <location>
        <begin position="71"/>
        <end position="91"/>
    </location>
</feature>
<dbReference type="InterPro" id="IPR015898">
    <property type="entry name" value="G-protein_gamma-like_dom"/>
</dbReference>
<dbReference type="AlphaFoldDB" id="A0A8U7MW80"/>
<evidence type="ECO:0000256" key="1">
    <source>
        <dbReference type="SAM" id="MobiDB-lite"/>
    </source>
</evidence>
<reference evidence="2" key="2">
    <citation type="submission" date="2025-08" db="UniProtKB">
        <authorList>
            <consortium name="Ensembl"/>
        </authorList>
    </citation>
    <scope>IDENTIFICATION</scope>
</reference>
<dbReference type="Gene3D" id="1.10.167.10">
    <property type="entry name" value="Regulator of G-protein Signalling 4, domain 2"/>
    <property type="match status" value="1"/>
</dbReference>
<dbReference type="InterPro" id="IPR036390">
    <property type="entry name" value="WH_DNA-bd_sf"/>
</dbReference>
<dbReference type="InterPro" id="IPR036284">
    <property type="entry name" value="GGL_sf"/>
</dbReference>
<dbReference type="Proteomes" id="UP000694553">
    <property type="component" value="Unassembled WGS sequence"/>
</dbReference>
<dbReference type="InterPro" id="IPR047016">
    <property type="entry name" value="RGS6/7/9/11"/>
</dbReference>
<dbReference type="CDD" id="cd04450">
    <property type="entry name" value="DEP_RGS7-like"/>
    <property type="match status" value="1"/>
</dbReference>
<dbReference type="InterPro" id="IPR044926">
    <property type="entry name" value="RGS_subdomain_2"/>
</dbReference>
<dbReference type="InterPro" id="IPR016137">
    <property type="entry name" value="RGS"/>
</dbReference>
<feature type="region of interest" description="Disordered" evidence="1">
    <location>
        <begin position="809"/>
        <end position="851"/>
    </location>
</feature>
<dbReference type="Ensembl" id="ENSCMUT00000036766.1">
    <property type="protein sequence ID" value="ENSCMUP00000030402.1"/>
    <property type="gene ID" value="ENSCMUG00000000691.2"/>
</dbReference>
<dbReference type="FunFam" id="1.10.167.10:FF:000001">
    <property type="entry name" value="Putative regulator of g-protein signaling 12"/>
    <property type="match status" value="1"/>
</dbReference>
<dbReference type="Pfam" id="PF00631">
    <property type="entry name" value="G-gamma"/>
    <property type="match status" value="1"/>
</dbReference>
<dbReference type="SUPFAM" id="SSF48097">
    <property type="entry name" value="Regulator of G-protein signaling, RGS"/>
    <property type="match status" value="1"/>
</dbReference>
<dbReference type="PANTHER" id="PTHR45746">
    <property type="entry name" value="LP21163P"/>
    <property type="match status" value="1"/>
</dbReference>
<dbReference type="GO" id="GO:0005737">
    <property type="term" value="C:cytoplasm"/>
    <property type="evidence" value="ECO:0007669"/>
    <property type="project" value="TreeGrafter"/>
</dbReference>
<proteinExistence type="predicted"/>
<dbReference type="InterPro" id="IPR036388">
    <property type="entry name" value="WH-like_DNA-bd_sf"/>
</dbReference>
<dbReference type="PROSITE" id="PS50132">
    <property type="entry name" value="RGS"/>
    <property type="match status" value="1"/>
</dbReference>
<feature type="region of interest" description="Disordered" evidence="1">
    <location>
        <begin position="60"/>
        <end position="95"/>
    </location>
</feature>
<organism evidence="2 3">
    <name type="scientific">Corvus moneduloides</name>
    <name type="common">New Caledonian crow</name>
    <dbReference type="NCBI Taxonomy" id="1196302"/>
    <lineage>
        <taxon>Eukaryota</taxon>
        <taxon>Metazoa</taxon>
        <taxon>Chordata</taxon>
        <taxon>Craniata</taxon>
        <taxon>Vertebrata</taxon>
        <taxon>Euteleostomi</taxon>
        <taxon>Archelosauria</taxon>
        <taxon>Archosauria</taxon>
        <taxon>Dinosauria</taxon>
        <taxon>Saurischia</taxon>
        <taxon>Theropoda</taxon>
        <taxon>Coelurosauria</taxon>
        <taxon>Aves</taxon>
        <taxon>Neognathae</taxon>
        <taxon>Neoaves</taxon>
        <taxon>Telluraves</taxon>
        <taxon>Australaves</taxon>
        <taxon>Passeriformes</taxon>
        <taxon>Corvoidea</taxon>
        <taxon>Corvidae</taxon>
        <taxon>Corvus</taxon>
    </lineage>
</organism>
<dbReference type="GO" id="GO:0043005">
    <property type="term" value="C:neuron projection"/>
    <property type="evidence" value="ECO:0007669"/>
    <property type="project" value="TreeGrafter"/>
</dbReference>
<dbReference type="Pfam" id="PF18148">
    <property type="entry name" value="RGS_DHEX"/>
    <property type="match status" value="1"/>
</dbReference>
<sequence length="960" mass="103725">MYPPGDSLAAHGWQGRVACAGCHKLRGGRETAGVSPVGRSGSPGPGVMLTHGCTGCPGDAHLLGTRSDARPPSPGQCPPPPPGAAPRPPPLTSVAQRQPEQLQQLPAGLAHVQAEHGRAVPGPLPPGPGGAAAGGARGAALPVPAAPPARCRRARRCRLLPRAPRCASRRFPALPGAARRGGGGSRRRGGSAARPRPPPPLGGSSPAARGRRDCSELIAGRARPALPAPREHPACTLSALPASQEHPLCTLSALPTPWPHCPHPGQPLVHSARTVTALPTAPHAAGTLSTLLVSSEHLSSTLKALSAPCPHRYPAATAVCFPLAGTGSARAPPAPGGSGGGEGAGPPGRTEGPTGRGQIDPGGRGRGSGRPVQTAAAAGGAAGRDRAGPRRVRAERRGAGRAPAMTIGGPRGRHPRLQMPCLRKMERMIVSMQDPDMGIKMRNQRLLITVIPHAMTGNDIVEWLIQKYGISEEESLHLGNLIVKHGYIYPLKDPRSLVLRADESPYRFQTPYFWTSTKWPATELDYAIYLAKKNIRKQGDLIEHEKDNYNLLHKRINHTWDFVVMQAREQLRAAKQRRKGDRIVIDCQEQAYWLVNRPPPGAPNVLEQGPERRNCHTTRVQLNMDYYKQEIEYCRKAMARTRVKSSICLEGYIKFNEQYVPHDPIMSGCLPSNPWITDDTTYWAMNAPTVTTPTKLRVERWGFNFSELIMDPLGRAQLLEFLKKEFSAENLSFWEACEELRYGEQSRIAEIVDSIYQQFLAPGATRWVNIDSKTMERTLEGIKTPHRYVMDDAQMHIYMLMKKVGEGGAGQCRAGQDPDASARPGFLPTVPQVGPLQEPVGRGHHSPGDQEAVRAGAVPWGAGWSPPVLTLFCPQGLPLHAQTAAFQPQPGPAPARGRCRGEEQEPFHCPRPRGGKLRATAPPQYGSPLTQHTQPRRRTLPAVALKERSHISPRVPPEPG</sequence>
<dbReference type="PROSITE" id="PS50186">
    <property type="entry name" value="DEP"/>
    <property type="match status" value="1"/>
</dbReference>
<dbReference type="Gene3D" id="1.10.1240.60">
    <property type="match status" value="1"/>
</dbReference>
<dbReference type="PRINTS" id="PR01301">
    <property type="entry name" value="RGSPROTEIN"/>
</dbReference>
<dbReference type="SMART" id="SM01224">
    <property type="entry name" value="G_gamma"/>
    <property type="match status" value="1"/>
</dbReference>
<dbReference type="InterPro" id="IPR036305">
    <property type="entry name" value="RGS_sf"/>
</dbReference>
<dbReference type="PANTHER" id="PTHR45746:SF3">
    <property type="entry name" value="REGULATOR OF G-PROTEIN SIGNALING 11"/>
    <property type="match status" value="1"/>
</dbReference>
<dbReference type="FunFam" id="1.10.10.10:FF:000329">
    <property type="entry name" value="regulator of G-protein signaling 9 isoform X2"/>
    <property type="match status" value="1"/>
</dbReference>
<keyword evidence="3" id="KW-1185">Reference proteome</keyword>
<feature type="compositionally biased region" description="Gly residues" evidence="1">
    <location>
        <begin position="336"/>
        <end position="346"/>
    </location>
</feature>
<dbReference type="GO" id="GO:0005096">
    <property type="term" value="F:GTPase activator activity"/>
    <property type="evidence" value="ECO:0007669"/>
    <property type="project" value="TreeGrafter"/>
</dbReference>
<dbReference type="SUPFAM" id="SSF46785">
    <property type="entry name" value="Winged helix' DNA-binding domain"/>
    <property type="match status" value="1"/>
</dbReference>
<feature type="compositionally biased region" description="Basic and acidic residues" evidence="1">
    <location>
        <begin position="899"/>
        <end position="908"/>
    </location>
</feature>
<feature type="region of interest" description="Disordered" evidence="1">
    <location>
        <begin position="117"/>
        <end position="150"/>
    </location>
</feature>
<gene>
    <name evidence="2" type="primary">RGS11</name>
</gene>
<dbReference type="Pfam" id="PF00610">
    <property type="entry name" value="DEP"/>
    <property type="match status" value="1"/>
</dbReference>
<evidence type="ECO:0000313" key="2">
    <source>
        <dbReference type="Ensembl" id="ENSCMUP00000030402.1"/>
    </source>
</evidence>
<dbReference type="Gene3D" id="1.10.10.10">
    <property type="entry name" value="Winged helix-like DNA-binding domain superfamily/Winged helix DNA-binding domain"/>
    <property type="match status" value="1"/>
</dbReference>
<feature type="region of interest" description="Disordered" evidence="1">
    <location>
        <begin position="884"/>
        <end position="960"/>
    </location>
</feature>
<dbReference type="SUPFAM" id="SSF48670">
    <property type="entry name" value="Transducin (heterotrimeric G protein), gamma chain"/>
    <property type="match status" value="1"/>
</dbReference>
<dbReference type="InterPro" id="IPR040759">
    <property type="entry name" value="RGS_DHEX"/>
</dbReference>
<protein>
    <submittedName>
        <fullName evidence="2">Regulator of G protein signaling 11</fullName>
    </submittedName>
</protein>
<dbReference type="InterPro" id="IPR000591">
    <property type="entry name" value="DEP_dom"/>
</dbReference>
<dbReference type="SMART" id="SM00224">
    <property type="entry name" value="GGL"/>
    <property type="match status" value="1"/>
</dbReference>
<feature type="compositionally biased region" description="Low complexity" evidence="1">
    <location>
        <begin position="347"/>
        <end position="359"/>
    </location>
</feature>
<dbReference type="InterPro" id="IPR047017">
    <property type="entry name" value="RGS6/7/9/11_DHEX_sf"/>
</dbReference>
<dbReference type="SMART" id="SM00049">
    <property type="entry name" value="DEP"/>
    <property type="match status" value="1"/>
</dbReference>
<dbReference type="GO" id="GO:0005886">
    <property type="term" value="C:plasma membrane"/>
    <property type="evidence" value="ECO:0007669"/>
    <property type="project" value="TreeGrafter"/>
</dbReference>
<accession>A0A8U7MW80</accession>
<dbReference type="SMART" id="SM00315">
    <property type="entry name" value="RGS"/>
    <property type="match status" value="1"/>
</dbReference>
<feature type="region of interest" description="Disordered" evidence="1">
    <location>
        <begin position="170"/>
        <end position="211"/>
    </location>
</feature>
<dbReference type="Gene3D" id="4.10.260.10">
    <property type="entry name" value="Transducin (heterotrimeric G protein), gamma chain"/>
    <property type="match status" value="1"/>
</dbReference>
<dbReference type="GO" id="GO:0035556">
    <property type="term" value="P:intracellular signal transduction"/>
    <property type="evidence" value="ECO:0007669"/>
    <property type="project" value="InterPro"/>
</dbReference>